<dbReference type="Proteomes" id="UP001165679">
    <property type="component" value="Unassembled WGS sequence"/>
</dbReference>
<comment type="caution">
    <text evidence="1">The sequence shown here is derived from an EMBL/GenBank/DDBJ whole genome shotgun (WGS) entry which is preliminary data.</text>
</comment>
<gene>
    <name evidence="1" type="ORF">OL599_18930</name>
</gene>
<organism evidence="1 2">
    <name type="scientific">Limobrevibacterium gyesilva</name>
    <dbReference type="NCBI Taxonomy" id="2991712"/>
    <lineage>
        <taxon>Bacteria</taxon>
        <taxon>Pseudomonadati</taxon>
        <taxon>Pseudomonadota</taxon>
        <taxon>Alphaproteobacteria</taxon>
        <taxon>Acetobacterales</taxon>
        <taxon>Acetobacteraceae</taxon>
        <taxon>Limobrevibacterium</taxon>
    </lineage>
</organism>
<evidence type="ECO:0000313" key="1">
    <source>
        <dbReference type="EMBL" id="MCW3476642.1"/>
    </source>
</evidence>
<reference evidence="1" key="1">
    <citation type="submission" date="2022-09" db="EMBL/GenBank/DDBJ databases">
        <title>Rhodovastum sp. nov. RN2-1 isolated from soil in Seongnam, South Korea.</title>
        <authorList>
            <person name="Le N.T."/>
        </authorList>
    </citation>
    <scope>NUCLEOTIDE SEQUENCE</scope>
    <source>
        <strain evidence="1">RN2-1</strain>
    </source>
</reference>
<sequence>MFALSLLQSRHGALNVHKIPAAHKGDFGIDYYCTTEAVAYQCYAVQEPIDIATRADRQKKKITTDLGKIVSNANEVSKLFLGNQVKHWILLAPLHDSKDVNLHCSNKTLEVRGNKCAHLDVYFEVGIHDQKSFAGDAVAAAMAALVTVALNVPVPTSEEMSQWKAGSPDLVANATHKLIKRTGASGVQDAVAEAVRSFLQGNAILDALRTGSPDLHEKVMAAVTGRSRRLSLAGPQGGPEPGAILNTEIDKLIAAIKAAAPNLSDDNAEQIVLGAVSDWIMRCPLDFPPNAA</sequence>
<reference evidence="1" key="2">
    <citation type="submission" date="2022-10" db="EMBL/GenBank/DDBJ databases">
        <authorList>
            <person name="Trinh H.N."/>
        </authorList>
    </citation>
    <scope>NUCLEOTIDE SEQUENCE</scope>
    <source>
        <strain evidence="1">RN2-1</strain>
    </source>
</reference>
<accession>A0AA42CJ76</accession>
<dbReference type="AlphaFoldDB" id="A0AA42CJ76"/>
<keyword evidence="2" id="KW-1185">Reference proteome</keyword>
<proteinExistence type="predicted"/>
<protein>
    <submittedName>
        <fullName evidence="1">Uncharacterized protein</fullName>
    </submittedName>
</protein>
<evidence type="ECO:0000313" key="2">
    <source>
        <dbReference type="Proteomes" id="UP001165679"/>
    </source>
</evidence>
<name>A0AA42CJ76_9PROT</name>
<dbReference type="EMBL" id="JAPDNT010000022">
    <property type="protein sequence ID" value="MCW3476642.1"/>
    <property type="molecule type" value="Genomic_DNA"/>
</dbReference>